<comment type="caution">
    <text evidence="2">The sequence shown here is derived from an EMBL/GenBank/DDBJ whole genome shotgun (WGS) entry which is preliminary data.</text>
</comment>
<keyword evidence="1" id="KW-0812">Transmembrane</keyword>
<dbReference type="OrthoDB" id="7169664at2"/>
<dbReference type="RefSeq" id="WP_099307812.1">
    <property type="nucleotide sequence ID" value="NZ_PDVP01000014.1"/>
</dbReference>
<proteinExistence type="predicted"/>
<keyword evidence="1" id="KW-0472">Membrane</keyword>
<keyword evidence="3" id="KW-1185">Reference proteome</keyword>
<gene>
    <name evidence="2" type="ORF">CSC94_18250</name>
</gene>
<dbReference type="EMBL" id="PDVP01000014">
    <property type="protein sequence ID" value="PHP65540.1"/>
    <property type="molecule type" value="Genomic_DNA"/>
</dbReference>
<protein>
    <recommendedName>
        <fullName evidence="4">DUF2125 domain-containing protein</fullName>
    </recommendedName>
</protein>
<keyword evidence="1" id="KW-1133">Transmembrane helix</keyword>
<dbReference type="Pfam" id="PF09898">
    <property type="entry name" value="DUF2125"/>
    <property type="match status" value="1"/>
</dbReference>
<evidence type="ECO:0000313" key="2">
    <source>
        <dbReference type="EMBL" id="PHP65540.1"/>
    </source>
</evidence>
<accession>A0A2G1QJA7</accession>
<evidence type="ECO:0008006" key="4">
    <source>
        <dbReference type="Google" id="ProtNLM"/>
    </source>
</evidence>
<evidence type="ECO:0000256" key="1">
    <source>
        <dbReference type="SAM" id="Phobius"/>
    </source>
</evidence>
<feature type="transmembrane region" description="Helical" evidence="1">
    <location>
        <begin position="15"/>
        <end position="36"/>
    </location>
</feature>
<evidence type="ECO:0000313" key="3">
    <source>
        <dbReference type="Proteomes" id="UP000221168"/>
    </source>
</evidence>
<sequence length="333" mass="35313">MTRTDKPAPRYARRFIWLAVSIVAAIALYTAGWFYIAGRLEEQTRLALARQAERGVEAECASPEARGYPFRIGLFCDATGWRRPEGGIAVKAGALRTAAQVYAPSHVVGEIDGPAEIDLPGLLPLAADWENLQASVRASRPVPARVSLEARKARLAVRSGEQPPIGTAEDVQLHMRTNQGALDIAAALTGVQVDKALTSGQDLPPLALTADLGMRDGAFWLASGNRSLRGTEGTLRDLSLAIGETSGMRITGPYSVDTQGRLSGDFSLTLRNPSALASLAKKFYPQQARTVDTVLTAVTVAGGSAEGPTLPVSVKDGVPTIGFIRLNPLPPLP</sequence>
<name>A0A2G1QJA7_9HYPH</name>
<dbReference type="Proteomes" id="UP000221168">
    <property type="component" value="Unassembled WGS sequence"/>
</dbReference>
<dbReference type="AlphaFoldDB" id="A0A2G1QJA7"/>
<reference evidence="2 3" key="1">
    <citation type="submission" date="2017-10" db="EMBL/GenBank/DDBJ databases">
        <title>Sedimentibacterium mangrovi gen. nov., sp. nov., a novel member of family Phyllobacteriacea isolated from mangrove sediment.</title>
        <authorList>
            <person name="Liao H."/>
            <person name="Tian Y."/>
        </authorList>
    </citation>
    <scope>NUCLEOTIDE SEQUENCE [LARGE SCALE GENOMIC DNA]</scope>
    <source>
        <strain evidence="2 3">X9-2-2</strain>
    </source>
</reference>
<dbReference type="InterPro" id="IPR018666">
    <property type="entry name" value="DUF2125"/>
</dbReference>
<organism evidence="2 3">
    <name type="scientific">Zhengella mangrovi</name>
    <dbReference type="NCBI Taxonomy" id="1982044"/>
    <lineage>
        <taxon>Bacteria</taxon>
        <taxon>Pseudomonadati</taxon>
        <taxon>Pseudomonadota</taxon>
        <taxon>Alphaproteobacteria</taxon>
        <taxon>Hyphomicrobiales</taxon>
        <taxon>Notoacmeibacteraceae</taxon>
        <taxon>Zhengella</taxon>
    </lineage>
</organism>